<feature type="region of interest" description="Disordered" evidence="1">
    <location>
        <begin position="1"/>
        <end position="26"/>
    </location>
</feature>
<evidence type="ECO:0000313" key="3">
    <source>
        <dbReference type="EMBL" id="SDL06641.1"/>
    </source>
</evidence>
<name>A0A1G9H161_9ACTN</name>
<keyword evidence="2" id="KW-0812">Transmembrane</keyword>
<protein>
    <submittedName>
        <fullName evidence="3">Uncharacterized protein</fullName>
    </submittedName>
</protein>
<keyword evidence="4" id="KW-1185">Reference proteome</keyword>
<feature type="transmembrane region" description="Helical" evidence="2">
    <location>
        <begin position="123"/>
        <end position="146"/>
    </location>
</feature>
<keyword evidence="2" id="KW-0472">Membrane</keyword>
<sequence length="302" mass="33471">MNHLTDDDPTPALLFDGPTVTVSESGRSVTLTPNRLYLYRDEEQEPAVEGVALLDADGLVMLDFPSSWDDVELREPAASGTIPLEDVRKRPGPQVRAVLAGRAPGWRRVSDRPSRRLTGRRKAIVVCAAILGAAVMAYLLSSGLWFAWRGLSVFGRIILDVIDVKWLAVAFSPALLVVRPVAGWIRRRKAGKGAILMSAGGPYLTVDHAEYLLVHHGDVVVARLRTGPSRRQAFSLLLYRYESLTGLFVLDMDGRALHHIPGRWSAENANRFAERHDLLLSVHRIDRSEYLDLVRSVQDASP</sequence>
<evidence type="ECO:0000313" key="4">
    <source>
        <dbReference type="Proteomes" id="UP000198683"/>
    </source>
</evidence>
<keyword evidence="2" id="KW-1133">Transmembrane helix</keyword>
<dbReference type="Proteomes" id="UP000198683">
    <property type="component" value="Unassembled WGS sequence"/>
</dbReference>
<organism evidence="3 4">
    <name type="scientific">Nonomuraea maritima</name>
    <dbReference type="NCBI Taxonomy" id="683260"/>
    <lineage>
        <taxon>Bacteria</taxon>
        <taxon>Bacillati</taxon>
        <taxon>Actinomycetota</taxon>
        <taxon>Actinomycetes</taxon>
        <taxon>Streptosporangiales</taxon>
        <taxon>Streptosporangiaceae</taxon>
        <taxon>Nonomuraea</taxon>
    </lineage>
</organism>
<feature type="transmembrane region" description="Helical" evidence="2">
    <location>
        <begin position="166"/>
        <end position="185"/>
    </location>
</feature>
<dbReference type="AlphaFoldDB" id="A0A1G9H161"/>
<proteinExistence type="predicted"/>
<dbReference type="STRING" id="683260.SAMN05421874_11548"/>
<gene>
    <name evidence="3" type="ORF">SAMN05421874_11548</name>
</gene>
<accession>A0A1G9H161</accession>
<evidence type="ECO:0000256" key="2">
    <source>
        <dbReference type="SAM" id="Phobius"/>
    </source>
</evidence>
<evidence type="ECO:0000256" key="1">
    <source>
        <dbReference type="SAM" id="MobiDB-lite"/>
    </source>
</evidence>
<reference evidence="3 4" key="1">
    <citation type="submission" date="2016-10" db="EMBL/GenBank/DDBJ databases">
        <authorList>
            <person name="de Groot N.N."/>
        </authorList>
    </citation>
    <scope>NUCLEOTIDE SEQUENCE [LARGE SCALE GENOMIC DNA]</scope>
    <source>
        <strain evidence="3 4">CGMCC 4.5681</strain>
    </source>
</reference>
<dbReference type="EMBL" id="FNFB01000015">
    <property type="protein sequence ID" value="SDL06641.1"/>
    <property type="molecule type" value="Genomic_DNA"/>
</dbReference>